<gene>
    <name evidence="1" type="ORF">VTAP4600_A2241</name>
</gene>
<dbReference type="EMBL" id="LT960611">
    <property type="protein sequence ID" value="SON50220.1"/>
    <property type="molecule type" value="Genomic_DNA"/>
</dbReference>
<dbReference type="KEGG" id="vta:A2241"/>
<accession>A0A2N8ZEA9</accession>
<proteinExistence type="predicted"/>
<dbReference type="AlphaFoldDB" id="A0A2N8ZEA9"/>
<name>A0A2N8ZEA9_9VIBR</name>
<keyword evidence="2" id="KW-1185">Reference proteome</keyword>
<dbReference type="Proteomes" id="UP000235828">
    <property type="component" value="Chromosome A"/>
</dbReference>
<dbReference type="RefSeq" id="WP_197708642.1">
    <property type="nucleotide sequence ID" value="NZ_LT960611.1"/>
</dbReference>
<sequence>MEVKKLDSRYCDFWESENKKLIAHPDFFVGKGTLFDDAVYFNHKTVKSVTKIDFSILDCPHVNRDVAATLCLDGLRYSLSAKEYGKLFFVAALPEKNIYGATAIPQMIEHIFAFLNASQYQMIDSSNIDAFWESYLIQSVNENGFYNRLSPPSYNGAIKFLPLAKIRNHLKSLGVIGVIDESLTQKKIESKLDDVCRSTLNITLNEYRKGGSFNFLGLELGQYYIDYLRQNYQQDYLYTIIYKKTLTFFISKYGLTRERDIGLYSRLLGVIVSAMSSYDLQSNTMITRGVRHNDLFKEVKEFIYSQYLAEFDKAMSLNEKCIEELALKLGLGMRFDVVEVIRILMLQKFYDLGCHKSPEEVWTGYISSLEKSFLDIRNLTEVHVDEVYSQMDDITETQKLSKIDFLRDIVDFGSRILERGTRPNYRSFRAELNRVFHSMLTLVAAWLGYRKSEFGFPLEAIHIERNQDILDNSYIPFRFKLKWIVPKTNKSTKINREITSQCYQIAVQLNDAFSPVEGAPCLYEPTFVKERKNESGMFIEMRVKSNWEFFVLNYQPFIDAIQLDSLHKKDTLDERDIQDLEQLSARYRVGYVASTNLADPASISLAG</sequence>
<organism evidence="1 2">
    <name type="scientific">Vibrio tapetis subsp. tapetis</name>
    <dbReference type="NCBI Taxonomy" id="1671868"/>
    <lineage>
        <taxon>Bacteria</taxon>
        <taxon>Pseudomonadati</taxon>
        <taxon>Pseudomonadota</taxon>
        <taxon>Gammaproteobacteria</taxon>
        <taxon>Vibrionales</taxon>
        <taxon>Vibrionaceae</taxon>
        <taxon>Vibrio</taxon>
    </lineage>
</organism>
<evidence type="ECO:0000313" key="2">
    <source>
        <dbReference type="Proteomes" id="UP000235828"/>
    </source>
</evidence>
<protein>
    <submittedName>
        <fullName evidence="1">Uncharacterized protein</fullName>
    </submittedName>
</protein>
<reference evidence="1 2" key="1">
    <citation type="submission" date="2017-10" db="EMBL/GenBank/DDBJ databases">
        <authorList>
            <person name="Banno H."/>
            <person name="Chua N.-H."/>
        </authorList>
    </citation>
    <scope>NUCLEOTIDE SEQUENCE [LARGE SCALE GENOMIC DNA]</scope>
    <source>
        <strain evidence="1">Vibrio tapetis CECT4600</strain>
    </source>
</reference>
<evidence type="ECO:0000313" key="1">
    <source>
        <dbReference type="EMBL" id="SON50220.1"/>
    </source>
</evidence>